<keyword evidence="4" id="KW-0443">Lipid metabolism</keyword>
<accession>A0A660KZY0</accession>
<proteinExistence type="inferred from homology"/>
<evidence type="ECO:0000256" key="4">
    <source>
        <dbReference type="ARBA" id="ARBA00023098"/>
    </source>
</evidence>
<dbReference type="EMBL" id="RBIL01000002">
    <property type="protein sequence ID" value="RKQ87247.1"/>
    <property type="molecule type" value="Genomic_DNA"/>
</dbReference>
<evidence type="ECO:0000256" key="3">
    <source>
        <dbReference type="ARBA" id="ARBA00022832"/>
    </source>
</evidence>
<dbReference type="GO" id="GO:0016020">
    <property type="term" value="C:membrane"/>
    <property type="evidence" value="ECO:0007669"/>
    <property type="project" value="TreeGrafter"/>
</dbReference>
<dbReference type="GO" id="GO:0004467">
    <property type="term" value="F:long-chain fatty acid-CoA ligase activity"/>
    <property type="evidence" value="ECO:0007669"/>
    <property type="project" value="TreeGrafter"/>
</dbReference>
<keyword evidence="2" id="KW-0436">Ligase</keyword>
<evidence type="ECO:0000259" key="6">
    <source>
        <dbReference type="Pfam" id="PF00501"/>
    </source>
</evidence>
<evidence type="ECO:0000256" key="1">
    <source>
        <dbReference type="ARBA" id="ARBA00006432"/>
    </source>
</evidence>
<dbReference type="Proteomes" id="UP000278962">
    <property type="component" value="Unassembled WGS sequence"/>
</dbReference>
<dbReference type="PANTHER" id="PTHR43272">
    <property type="entry name" value="LONG-CHAIN-FATTY-ACID--COA LIGASE"/>
    <property type="match status" value="1"/>
</dbReference>
<feature type="domain" description="AMP-dependent synthetase/ligase" evidence="6">
    <location>
        <begin position="36"/>
        <end position="425"/>
    </location>
</feature>
<dbReference type="Pfam" id="PF00501">
    <property type="entry name" value="AMP-binding"/>
    <property type="match status" value="1"/>
</dbReference>
<evidence type="ECO:0000256" key="2">
    <source>
        <dbReference type="ARBA" id="ARBA00022598"/>
    </source>
</evidence>
<keyword evidence="3" id="KW-0276">Fatty acid metabolism</keyword>
<evidence type="ECO:0000313" key="8">
    <source>
        <dbReference type="Proteomes" id="UP000278962"/>
    </source>
</evidence>
<dbReference type="InterPro" id="IPR000873">
    <property type="entry name" value="AMP-dep_synth/lig_dom"/>
</dbReference>
<dbReference type="Pfam" id="PF23562">
    <property type="entry name" value="AMP-binding_C_3"/>
    <property type="match status" value="1"/>
</dbReference>
<protein>
    <recommendedName>
        <fullName evidence="5">Acyl-CoA synthetase</fullName>
    </recommendedName>
</protein>
<gene>
    <name evidence="7" type="ORF">C8N24_5268</name>
</gene>
<dbReference type="InterPro" id="IPR042099">
    <property type="entry name" value="ANL_N_sf"/>
</dbReference>
<comment type="caution">
    <text evidence="7">The sequence shown here is derived from an EMBL/GenBank/DDBJ whole genome shotgun (WGS) entry which is preliminary data.</text>
</comment>
<reference evidence="7 8" key="1">
    <citation type="submission" date="2018-10" db="EMBL/GenBank/DDBJ databases">
        <title>Genomic Encyclopedia of Archaeal and Bacterial Type Strains, Phase II (KMG-II): from individual species to whole genera.</title>
        <authorList>
            <person name="Goeker M."/>
        </authorList>
    </citation>
    <scope>NUCLEOTIDE SEQUENCE [LARGE SCALE GENOMIC DNA]</scope>
    <source>
        <strain evidence="7 8">DSM 14954</strain>
    </source>
</reference>
<dbReference type="PROSITE" id="PS00455">
    <property type="entry name" value="AMP_BINDING"/>
    <property type="match status" value="1"/>
</dbReference>
<dbReference type="InterPro" id="IPR020845">
    <property type="entry name" value="AMP-binding_CS"/>
</dbReference>
<organism evidence="7 8">
    <name type="scientific">Solirubrobacter pauli</name>
    <dbReference type="NCBI Taxonomy" id="166793"/>
    <lineage>
        <taxon>Bacteria</taxon>
        <taxon>Bacillati</taxon>
        <taxon>Actinomycetota</taxon>
        <taxon>Thermoleophilia</taxon>
        <taxon>Solirubrobacterales</taxon>
        <taxon>Solirubrobacteraceae</taxon>
        <taxon>Solirubrobacter</taxon>
    </lineage>
</organism>
<comment type="similarity">
    <text evidence="1">Belongs to the ATP-dependent AMP-binding enzyme family.</text>
</comment>
<dbReference type="PANTHER" id="PTHR43272:SF32">
    <property type="entry name" value="AMP-DEPENDENT SYNTHETASE_LIGASE DOMAIN-CONTAINING PROTEIN"/>
    <property type="match status" value="1"/>
</dbReference>
<keyword evidence="8" id="KW-1185">Reference proteome</keyword>
<evidence type="ECO:0000313" key="7">
    <source>
        <dbReference type="EMBL" id="RKQ87247.1"/>
    </source>
</evidence>
<dbReference type="Gene3D" id="3.40.50.12780">
    <property type="entry name" value="N-terminal domain of ligase-like"/>
    <property type="match status" value="2"/>
</dbReference>
<sequence length="600" mass="63378">MADTAQRSSSADLRSLGGLALAAADRHSGDAMRAPGRAAITYADFGRAIREIAGGLASLGVEAGDPVAILCGTIPEWTMADFGAFCAGAVVVPVYHTNSPEECEYVLEHSGAKVVLLEDAGQAAKIASIRGRLPNLEHVVVLTGEAPDAITLANLRARGAQTGEQVARERTEAVSPDDTATIVYTSGTTGPPKGCVLSHANLLYTAGAYIDRLDLRTSPPVIFQYLPLAHVLARMVSFVCLDVGGTLAFWGGDTKSLAADIAEAKPTHIPTVPRLLEKIMTRVISTAESAGGVKAAIFKRALSTGEAVAKAKRDGGSVNPLTKAQAALGHKLALSKVKNALGPNDPVLITGAAPIGAEVIEFFYACGVPVLEGYGLTETCAAATLNTLTEVQVGSVGRPLAGVEVTLGEDGEILVRGPLVFKGYHRNDEATAAIIDGDGWLHTGDLGEVVDGYVRITGRKKDLIITSSGKNVSPEMLESALRETRWISQAIAAGDRRSYLVALVTIDPDEAPKLAAELGVPADPESMARDEKVRQRIWEDIDAVNQRFARIEQIKRFAILPRDLSQEDGELTPTLKVKRSVVYKKYAGDVDTLYEGSAAE</sequence>
<name>A0A660KZY0_9ACTN</name>
<dbReference type="RefSeq" id="WP_121255635.1">
    <property type="nucleotide sequence ID" value="NZ_RBIL01000002.1"/>
</dbReference>
<dbReference type="OrthoDB" id="9803968at2"/>
<evidence type="ECO:0000256" key="5">
    <source>
        <dbReference type="ARBA" id="ARBA00032875"/>
    </source>
</evidence>
<dbReference type="CDD" id="cd05907">
    <property type="entry name" value="VL_LC_FACS_like"/>
    <property type="match status" value="1"/>
</dbReference>
<dbReference type="SUPFAM" id="SSF56801">
    <property type="entry name" value="Acetyl-CoA synthetase-like"/>
    <property type="match status" value="1"/>
</dbReference>
<dbReference type="AlphaFoldDB" id="A0A660KZY0"/>